<evidence type="ECO:0000313" key="12">
    <source>
        <dbReference type="EMBL" id="QMS86033.1"/>
    </source>
</evidence>
<comment type="subunit">
    <text evidence="9 10">In the presence of PdxS, forms a dodecamer of heterodimers. Only shows activity in the heterodimer.</text>
</comment>
<feature type="active site" description="Nucleophile" evidence="10 11">
    <location>
        <position position="77"/>
    </location>
</feature>
<dbReference type="Pfam" id="PF01174">
    <property type="entry name" value="SNO"/>
    <property type="match status" value="1"/>
</dbReference>
<comment type="catalytic activity">
    <reaction evidence="7 10">
        <text>L-glutamine + H2O = L-glutamate + NH4(+)</text>
        <dbReference type="Rhea" id="RHEA:15889"/>
        <dbReference type="ChEBI" id="CHEBI:15377"/>
        <dbReference type="ChEBI" id="CHEBI:28938"/>
        <dbReference type="ChEBI" id="CHEBI:29985"/>
        <dbReference type="ChEBI" id="CHEBI:58359"/>
        <dbReference type="EC" id="3.5.1.2"/>
    </reaction>
</comment>
<dbReference type="PROSITE" id="PS51130">
    <property type="entry name" value="PDXT_SNO_2"/>
    <property type="match status" value="1"/>
</dbReference>
<comment type="catalytic activity">
    <reaction evidence="6 10">
        <text>aldehydo-D-ribose 5-phosphate + D-glyceraldehyde 3-phosphate + L-glutamine = pyridoxal 5'-phosphate + L-glutamate + phosphate + 3 H2O + H(+)</text>
        <dbReference type="Rhea" id="RHEA:31507"/>
        <dbReference type="ChEBI" id="CHEBI:15377"/>
        <dbReference type="ChEBI" id="CHEBI:15378"/>
        <dbReference type="ChEBI" id="CHEBI:29985"/>
        <dbReference type="ChEBI" id="CHEBI:43474"/>
        <dbReference type="ChEBI" id="CHEBI:58273"/>
        <dbReference type="ChEBI" id="CHEBI:58359"/>
        <dbReference type="ChEBI" id="CHEBI:59776"/>
        <dbReference type="ChEBI" id="CHEBI:597326"/>
        <dbReference type="EC" id="4.3.3.6"/>
    </reaction>
</comment>
<dbReference type="EC" id="3.5.1.2" evidence="10"/>
<accession>A0A7L7KTG9</accession>
<evidence type="ECO:0000256" key="6">
    <source>
        <dbReference type="ARBA" id="ARBA00047992"/>
    </source>
</evidence>
<dbReference type="PROSITE" id="PS51273">
    <property type="entry name" value="GATASE_TYPE_1"/>
    <property type="match status" value="1"/>
</dbReference>
<dbReference type="CDD" id="cd01749">
    <property type="entry name" value="GATase1_PB"/>
    <property type="match status" value="1"/>
</dbReference>
<dbReference type="EMBL" id="CP048914">
    <property type="protein sequence ID" value="QMS86033.1"/>
    <property type="molecule type" value="Genomic_DNA"/>
</dbReference>
<dbReference type="InterPro" id="IPR029062">
    <property type="entry name" value="Class_I_gatase-like"/>
</dbReference>
<dbReference type="InterPro" id="IPR002161">
    <property type="entry name" value="PdxT/SNO"/>
</dbReference>
<keyword evidence="2 10" id="KW-0378">Hydrolase</keyword>
<protein>
    <recommendedName>
        <fullName evidence="10">Pyridoxal 5'-phosphate synthase subunit PdxT</fullName>
        <ecNumber evidence="10">4.3.3.6</ecNumber>
    </recommendedName>
    <alternativeName>
        <fullName evidence="10">Pdx2</fullName>
    </alternativeName>
    <alternativeName>
        <fullName evidence="10">Pyridoxal 5'-phosphate synthase glutaminase subunit</fullName>
        <ecNumber evidence="10">3.5.1.2</ecNumber>
    </alternativeName>
</protein>
<comment type="pathway">
    <text evidence="10">Cofactor biosynthesis; pyridoxal 5'-phosphate biosynthesis.</text>
</comment>
<dbReference type="GO" id="GO:0005829">
    <property type="term" value="C:cytosol"/>
    <property type="evidence" value="ECO:0007669"/>
    <property type="project" value="TreeGrafter"/>
</dbReference>
<dbReference type="GO" id="GO:0036381">
    <property type="term" value="F:pyridoxal 5'-phosphate synthase (glutamine hydrolysing) activity"/>
    <property type="evidence" value="ECO:0007669"/>
    <property type="project" value="UniProtKB-UniRule"/>
</dbReference>
<dbReference type="GO" id="GO:1903600">
    <property type="term" value="C:glutaminase complex"/>
    <property type="evidence" value="ECO:0007669"/>
    <property type="project" value="TreeGrafter"/>
</dbReference>
<feature type="active site" description="Charge relay system" evidence="10 11">
    <location>
        <position position="169"/>
    </location>
</feature>
<dbReference type="GO" id="GO:0004359">
    <property type="term" value="F:glutaminase activity"/>
    <property type="evidence" value="ECO:0007669"/>
    <property type="project" value="UniProtKB-UniRule"/>
</dbReference>
<evidence type="ECO:0000256" key="8">
    <source>
        <dbReference type="ARBA" id="ARBA00054599"/>
    </source>
</evidence>
<dbReference type="AlphaFoldDB" id="A0A7L7KTG9"/>
<keyword evidence="5 10" id="KW-0456">Lyase</keyword>
<dbReference type="Gene3D" id="3.40.50.880">
    <property type="match status" value="1"/>
</dbReference>
<evidence type="ECO:0000256" key="2">
    <source>
        <dbReference type="ARBA" id="ARBA00022801"/>
    </source>
</evidence>
<feature type="binding site" evidence="10">
    <location>
        <begin position="131"/>
        <end position="132"/>
    </location>
    <ligand>
        <name>L-glutamine</name>
        <dbReference type="ChEBI" id="CHEBI:58359"/>
    </ligand>
</feature>
<dbReference type="HAMAP" id="MF_01615">
    <property type="entry name" value="PdxT"/>
    <property type="match status" value="1"/>
</dbReference>
<evidence type="ECO:0000256" key="10">
    <source>
        <dbReference type="HAMAP-Rule" id="MF_01615"/>
    </source>
</evidence>
<gene>
    <name evidence="10 12" type="primary">pdxT</name>
    <name evidence="12" type="ORF">G4Z02_07355</name>
</gene>
<evidence type="ECO:0000256" key="7">
    <source>
        <dbReference type="ARBA" id="ARBA00049534"/>
    </source>
</evidence>
<dbReference type="EC" id="4.3.3.6" evidence="10"/>
<feature type="active site" description="Charge relay system" evidence="10 11">
    <location>
        <position position="167"/>
    </location>
</feature>
<proteinExistence type="inferred from homology"/>
<dbReference type="SUPFAM" id="SSF52317">
    <property type="entry name" value="Class I glutamine amidotransferase-like"/>
    <property type="match status" value="1"/>
</dbReference>
<dbReference type="PANTHER" id="PTHR31559">
    <property type="entry name" value="PYRIDOXAL 5'-PHOSPHATE SYNTHASE SUBUNIT SNO"/>
    <property type="match status" value="1"/>
</dbReference>
<comment type="function">
    <text evidence="8 10">Catalyzes the hydrolysis of glutamine to glutamate and ammonia as part of the biosynthesis of pyridoxal 5'-phosphate. The resulting ammonia molecule is channeled to the active site of PdxS.</text>
</comment>
<dbReference type="UniPathway" id="UPA00245"/>
<evidence type="ECO:0000256" key="5">
    <source>
        <dbReference type="ARBA" id="ARBA00023239"/>
    </source>
</evidence>
<evidence type="ECO:0000256" key="4">
    <source>
        <dbReference type="ARBA" id="ARBA00022962"/>
    </source>
</evidence>
<comment type="caution">
    <text evidence="10">Lacks conserved residue(s) required for the propagation of feature annotation.</text>
</comment>
<evidence type="ECO:0000313" key="13">
    <source>
        <dbReference type="Proteomes" id="UP000514720"/>
    </source>
</evidence>
<sequence length="186" mass="20694">MGILALQGAFIEHTKMLHRLGVDSFEIRQKKDLLLPMDGIILPGGESTTMFKLLNDLDMTTTIKELIQNGLPTFGTCAGMLLLAKTVDNYHSDFLGTMNIAVKKNAYGRQLGSFRTTGTFASTQNVPFVFIRAPHVTEYGDTVEVLSIVNDKIVAVREHNQLATAFHPELTTDTSIHQYFIDMCQQ</sequence>
<organism evidence="12 13">
    <name type="scientific">Candidatus Xianfuyuplasma coldseepsis</name>
    <dbReference type="NCBI Taxonomy" id="2782163"/>
    <lineage>
        <taxon>Bacteria</taxon>
        <taxon>Bacillati</taxon>
        <taxon>Mycoplasmatota</taxon>
        <taxon>Mollicutes</taxon>
        <taxon>Candidatus Izemoplasmatales</taxon>
        <taxon>Candidatus Izemoplasmataceae</taxon>
        <taxon>Candidatus Xianfuyuplasma</taxon>
    </lineage>
</organism>
<feature type="binding site" evidence="10">
    <location>
        <begin position="45"/>
        <end position="47"/>
    </location>
    <ligand>
        <name>L-glutamine</name>
        <dbReference type="ChEBI" id="CHEBI:58359"/>
    </ligand>
</feature>
<comment type="similarity">
    <text evidence="1 10">Belongs to the glutaminase PdxT/SNO family.</text>
</comment>
<dbReference type="PROSITE" id="PS01236">
    <property type="entry name" value="PDXT_SNO_1"/>
    <property type="match status" value="1"/>
</dbReference>
<dbReference type="FunFam" id="3.40.50.880:FF:000010">
    <property type="entry name" value="uncharacterized protein LOC100176842 isoform X2"/>
    <property type="match status" value="1"/>
</dbReference>
<dbReference type="Proteomes" id="UP000514720">
    <property type="component" value="Chromosome"/>
</dbReference>
<evidence type="ECO:0000256" key="9">
    <source>
        <dbReference type="ARBA" id="ARBA00064749"/>
    </source>
</evidence>
<keyword evidence="3 10" id="KW-0663">Pyridoxal phosphate</keyword>
<dbReference type="GO" id="GO:0042823">
    <property type="term" value="P:pyridoxal phosphate biosynthetic process"/>
    <property type="evidence" value="ECO:0007669"/>
    <property type="project" value="UniProtKB-UniRule"/>
</dbReference>
<dbReference type="GO" id="GO:0008614">
    <property type="term" value="P:pyridoxine metabolic process"/>
    <property type="evidence" value="ECO:0007669"/>
    <property type="project" value="TreeGrafter"/>
</dbReference>
<evidence type="ECO:0000256" key="3">
    <source>
        <dbReference type="ARBA" id="ARBA00022898"/>
    </source>
</evidence>
<evidence type="ECO:0000256" key="1">
    <source>
        <dbReference type="ARBA" id="ARBA00008345"/>
    </source>
</evidence>
<evidence type="ECO:0000256" key="11">
    <source>
        <dbReference type="PIRSR" id="PIRSR005639-1"/>
    </source>
</evidence>
<keyword evidence="4 10" id="KW-0315">Glutamine amidotransferase</keyword>
<dbReference type="PIRSF" id="PIRSF005639">
    <property type="entry name" value="Glut_amidoT_SNO"/>
    <property type="match status" value="1"/>
</dbReference>
<dbReference type="NCBIfam" id="TIGR03800">
    <property type="entry name" value="PLP_synth_Pdx2"/>
    <property type="match status" value="1"/>
</dbReference>
<dbReference type="KEGG" id="xcl:G4Z02_07355"/>
<dbReference type="PANTHER" id="PTHR31559:SF0">
    <property type="entry name" value="PYRIDOXAL 5'-PHOSPHATE SYNTHASE SUBUNIT SNO1-RELATED"/>
    <property type="match status" value="1"/>
</dbReference>
<keyword evidence="13" id="KW-1185">Reference proteome</keyword>
<dbReference type="GO" id="GO:0006543">
    <property type="term" value="P:L-glutamine catabolic process"/>
    <property type="evidence" value="ECO:0007669"/>
    <property type="project" value="UniProtKB-UniRule"/>
</dbReference>
<reference evidence="12 13" key="1">
    <citation type="submission" date="2020-02" db="EMBL/GenBank/DDBJ databases">
        <authorList>
            <person name="Zheng R.K."/>
            <person name="Sun C.M."/>
        </authorList>
    </citation>
    <scope>NUCLEOTIDE SEQUENCE [LARGE SCALE GENOMIC DNA]</scope>
    <source>
        <strain evidence="13">zrk13</strain>
    </source>
</reference>
<dbReference type="InterPro" id="IPR021196">
    <property type="entry name" value="PdxT/SNO_CS"/>
</dbReference>
<name>A0A7L7KTG9_9MOLU</name>